<evidence type="ECO:0000259" key="3">
    <source>
        <dbReference type="Pfam" id="PF00890"/>
    </source>
</evidence>
<keyword evidence="2" id="KW-0560">Oxidoreductase</keyword>
<gene>
    <name evidence="4" type="ORF">DWB68_15245</name>
</gene>
<evidence type="ECO:0000256" key="1">
    <source>
        <dbReference type="ARBA" id="ARBA00022630"/>
    </source>
</evidence>
<keyword evidence="1" id="KW-0285">Flavoprotein</keyword>
<dbReference type="RefSeq" id="WP_119425977.1">
    <property type="nucleotide sequence ID" value="NZ_QQXK01000045.1"/>
</dbReference>
<dbReference type="InterPro" id="IPR027477">
    <property type="entry name" value="Succ_DH/fumarate_Rdtase_cat_sf"/>
</dbReference>
<comment type="caution">
    <text evidence="4">The sequence shown here is derived from an EMBL/GenBank/DDBJ whole genome shotgun (WGS) entry which is preliminary data.</text>
</comment>
<feature type="domain" description="FAD-dependent oxidoreductase 2 FAD-binding" evidence="3">
    <location>
        <begin position="4"/>
        <end position="537"/>
    </location>
</feature>
<dbReference type="EMBL" id="QQXK01000045">
    <property type="protein sequence ID" value="RII40951.1"/>
    <property type="molecule type" value="Genomic_DNA"/>
</dbReference>
<dbReference type="SUPFAM" id="SSF51905">
    <property type="entry name" value="FAD/NAD(P)-binding domain"/>
    <property type="match status" value="1"/>
</dbReference>
<dbReference type="Pfam" id="PF00890">
    <property type="entry name" value="FAD_binding_2"/>
    <property type="match status" value="1"/>
</dbReference>
<evidence type="ECO:0000313" key="5">
    <source>
        <dbReference type="Proteomes" id="UP000265419"/>
    </source>
</evidence>
<dbReference type="Gene3D" id="3.50.50.60">
    <property type="entry name" value="FAD/NAD(P)-binding domain"/>
    <property type="match status" value="1"/>
</dbReference>
<dbReference type="Gene3D" id="3.90.700.10">
    <property type="entry name" value="Succinate dehydrogenase/fumarate reductase flavoprotein, catalytic domain"/>
    <property type="match status" value="1"/>
</dbReference>
<dbReference type="PANTHER" id="PTHR43260:SF1">
    <property type="entry name" value="KSDD-LIKE STEROID DEHYDROGENASE RV0785"/>
    <property type="match status" value="1"/>
</dbReference>
<accession>A0A399J693</accession>
<protein>
    <submittedName>
        <fullName evidence="4">FAD-binding dehydrogenase</fullName>
    </submittedName>
</protein>
<reference evidence="4 5" key="1">
    <citation type="submission" date="2018-07" db="EMBL/GenBank/DDBJ databases">
        <title>Arthrobacter sp. nov., isolated from raw cow's milk with high bacterial count.</title>
        <authorList>
            <person name="Hahne J."/>
            <person name="Isele D."/>
            <person name="Lipski A."/>
        </authorList>
    </citation>
    <scope>NUCLEOTIDE SEQUENCE [LARGE SCALE GENOMIC DNA]</scope>
    <source>
        <strain evidence="4 5">JZ R-35</strain>
    </source>
</reference>
<dbReference type="InterPro" id="IPR014614">
    <property type="entry name" value="KsdD_DH"/>
</dbReference>
<name>A0A399J693_9MICC</name>
<dbReference type="AlphaFoldDB" id="A0A399J693"/>
<dbReference type="PANTHER" id="PTHR43260">
    <property type="entry name" value="3-KETOSTEROID-DELTA-1-DEHYDROGENASE"/>
    <property type="match status" value="1"/>
</dbReference>
<sequence length="565" mass="60589">MGADVLIVGAGLAGLVAAHELQAVGRKVLVLDQENRNNLGGQAWWSFGGLFLVDTPQQRRLGVKDSHALAWSDWQGSSAFATDGSDTWGKRWAKAYVDFAAGEKAQYLAEQGIKLTPVVGWAERGDQLATGHGNSVPRFHVSWGTGTGVVAPFAASLLEAEQAGRSEYRTRHRVTDLIVEDGAVVGVRGEILAPDESPRSVTSSREVVEPFELRAPAVLVATGGVGGNHALVRELWPQDMGTPPKNLITGVPAHVDGSGLRLSEAAGAAWVHKERMWHYTEGIENFDPVWPDHGIRILPGPSPLWFDAEGNRLPAPNFPGNDTLGTLRFLRTDPVASRHDYSWFVLSQKMINKEFALSGSEQNPDITSGKKLEVVKARLNSKGAPGPVAAFQERGADFLRADTLQELVAKMNALTGENLIDAQHLQEQIEARDLQVDNDFTKDAQVQNIHNSRRYLGDKLMRTTSPHRILDPAAGPLVAVRLHILTRKSLGGLKTDMDARVLREDDSVLPGLWAAGEAAGFGGGGVHGLRALEGTFLGGCLFTGLRAGRAIHAALGGPQGGTGAA</sequence>
<dbReference type="PIRSF" id="PIRSF036654">
    <property type="entry name" value="UCP036654"/>
    <property type="match status" value="1"/>
</dbReference>
<keyword evidence="5" id="KW-1185">Reference proteome</keyword>
<dbReference type="NCBIfam" id="NF009472">
    <property type="entry name" value="PRK12834.1"/>
    <property type="match status" value="1"/>
</dbReference>
<dbReference type="InterPro" id="IPR036188">
    <property type="entry name" value="FAD/NAD-bd_sf"/>
</dbReference>
<dbReference type="InterPro" id="IPR003953">
    <property type="entry name" value="FAD-dep_OxRdtase_2_FAD-bd"/>
</dbReference>
<dbReference type="GO" id="GO:0033765">
    <property type="term" value="F:steroid dehydrogenase activity, acting on the CH-CH group of donors"/>
    <property type="evidence" value="ECO:0007669"/>
    <property type="project" value="UniProtKB-ARBA"/>
</dbReference>
<evidence type="ECO:0000256" key="2">
    <source>
        <dbReference type="ARBA" id="ARBA00023002"/>
    </source>
</evidence>
<proteinExistence type="predicted"/>
<organism evidence="4 5">
    <name type="scientific">Galactobacter valiniphilus</name>
    <dbReference type="NCBI Taxonomy" id="2676122"/>
    <lineage>
        <taxon>Bacteria</taxon>
        <taxon>Bacillati</taxon>
        <taxon>Actinomycetota</taxon>
        <taxon>Actinomycetes</taxon>
        <taxon>Micrococcales</taxon>
        <taxon>Micrococcaceae</taxon>
        <taxon>Galactobacter</taxon>
    </lineage>
</organism>
<evidence type="ECO:0000313" key="4">
    <source>
        <dbReference type="EMBL" id="RII40951.1"/>
    </source>
</evidence>
<dbReference type="Proteomes" id="UP000265419">
    <property type="component" value="Unassembled WGS sequence"/>
</dbReference>